<dbReference type="EMBL" id="JAXBLV010000212">
    <property type="protein sequence ID" value="MDY3562420.1"/>
    <property type="molecule type" value="Genomic_DNA"/>
</dbReference>
<gene>
    <name evidence="1" type="ORF">R5W23_003886</name>
</gene>
<accession>A0ABU5F4E2</accession>
<sequence>MITIEIKNADEVVKAKKGWFVAGLADLLLDLDAEVEKVVAQKVREALAENGVVAVVERTPYR</sequence>
<name>A0ABU5F4E2_9BACT</name>
<dbReference type="Proteomes" id="UP001272242">
    <property type="component" value="Unassembled WGS sequence"/>
</dbReference>
<comment type="caution">
    <text evidence="1">The sequence shown here is derived from an EMBL/GenBank/DDBJ whole genome shotgun (WGS) entry which is preliminary data.</text>
</comment>
<protein>
    <submittedName>
        <fullName evidence="1">Uncharacterized protein</fullName>
    </submittedName>
</protein>
<dbReference type="RefSeq" id="WP_261188683.1">
    <property type="nucleotide sequence ID" value="NZ_JAXBLV010000212.1"/>
</dbReference>
<organism evidence="1 2">
    <name type="scientific">Gemmata algarum</name>
    <dbReference type="NCBI Taxonomy" id="2975278"/>
    <lineage>
        <taxon>Bacteria</taxon>
        <taxon>Pseudomonadati</taxon>
        <taxon>Planctomycetota</taxon>
        <taxon>Planctomycetia</taxon>
        <taxon>Gemmatales</taxon>
        <taxon>Gemmataceae</taxon>
        <taxon>Gemmata</taxon>
    </lineage>
</organism>
<proteinExistence type="predicted"/>
<keyword evidence="2" id="KW-1185">Reference proteome</keyword>
<evidence type="ECO:0000313" key="1">
    <source>
        <dbReference type="EMBL" id="MDY3562420.1"/>
    </source>
</evidence>
<reference evidence="2" key="1">
    <citation type="journal article" date="2023" name="Mar. Drugs">
        <title>Gemmata algarum, a Novel Planctomycete Isolated from an Algal Mat, Displays Antimicrobial Activity.</title>
        <authorList>
            <person name="Kumar G."/>
            <person name="Kallscheuer N."/>
            <person name="Kashif M."/>
            <person name="Ahamad S."/>
            <person name="Jagadeeshwari U."/>
            <person name="Pannikurungottu S."/>
            <person name="Haufschild T."/>
            <person name="Kabuu M."/>
            <person name="Sasikala C."/>
            <person name="Jogler C."/>
            <person name="Ramana C."/>
        </authorList>
    </citation>
    <scope>NUCLEOTIDE SEQUENCE [LARGE SCALE GENOMIC DNA]</scope>
    <source>
        <strain evidence="2">JC673</strain>
    </source>
</reference>
<evidence type="ECO:0000313" key="2">
    <source>
        <dbReference type="Proteomes" id="UP001272242"/>
    </source>
</evidence>